<reference evidence="12" key="1">
    <citation type="journal article" date="2019" name="Int. J. Syst. Evol. Microbiol.">
        <title>The Global Catalogue of Microorganisms (GCM) 10K type strain sequencing project: providing services to taxonomists for standard genome sequencing and annotation.</title>
        <authorList>
            <consortium name="The Broad Institute Genomics Platform"/>
            <consortium name="The Broad Institute Genome Sequencing Center for Infectious Disease"/>
            <person name="Wu L."/>
            <person name="Ma J."/>
        </authorList>
    </citation>
    <scope>NUCLEOTIDE SEQUENCE [LARGE SCALE GENOMIC DNA]</scope>
    <source>
        <strain evidence="12">CGMCC 1.19029</strain>
    </source>
</reference>
<dbReference type="InterPro" id="IPR007370">
    <property type="entry name" value="Glu_cys_ligase"/>
</dbReference>
<evidence type="ECO:0000256" key="7">
    <source>
        <dbReference type="ARBA" id="ARBA00048819"/>
    </source>
</evidence>
<keyword evidence="5 8" id="KW-0547">Nucleotide-binding</keyword>
<evidence type="ECO:0000256" key="3">
    <source>
        <dbReference type="ARBA" id="ARBA00022598"/>
    </source>
</evidence>
<keyword evidence="12" id="KW-1185">Reference proteome</keyword>
<evidence type="ECO:0000256" key="5">
    <source>
        <dbReference type="ARBA" id="ARBA00022741"/>
    </source>
</evidence>
<gene>
    <name evidence="8 11" type="primary">gshA</name>
    <name evidence="11" type="ORF">ACFO0J_01330</name>
</gene>
<proteinExistence type="inferred from homology"/>
<comment type="similarity">
    <text evidence="2 8">Belongs to the glutamate--cysteine ligase type 1 family. Type 1 subfamily.</text>
</comment>
<dbReference type="PANTHER" id="PTHR38761:SF1">
    <property type="entry name" value="GLUTAMATE--CYSTEINE LIGASE"/>
    <property type="match status" value="1"/>
</dbReference>
<dbReference type="Proteomes" id="UP001595756">
    <property type="component" value="Unassembled WGS sequence"/>
</dbReference>
<dbReference type="RefSeq" id="WP_376811425.1">
    <property type="nucleotide sequence ID" value="NZ_JBHSDY010000001.1"/>
</dbReference>
<keyword evidence="4 8" id="KW-0317">Glutathione biosynthesis</keyword>
<evidence type="ECO:0000256" key="9">
    <source>
        <dbReference type="RuleBase" id="RU004391"/>
    </source>
</evidence>
<evidence type="ECO:0000256" key="4">
    <source>
        <dbReference type="ARBA" id="ARBA00022684"/>
    </source>
</evidence>
<dbReference type="Pfam" id="PF04262">
    <property type="entry name" value="Glu_cys_ligase"/>
    <property type="match status" value="1"/>
</dbReference>
<dbReference type="NCBIfam" id="TIGR01434">
    <property type="entry name" value="glu_cys_ligase"/>
    <property type="match status" value="1"/>
</dbReference>
<keyword evidence="6 8" id="KW-0067">ATP-binding</keyword>
<protein>
    <recommendedName>
        <fullName evidence="8">Glutamate--cysteine ligase</fullName>
        <ecNumber evidence="8">6.3.2.2</ecNumber>
    </recommendedName>
    <alternativeName>
        <fullName evidence="8">Gamma-ECS</fullName>
        <shortName evidence="8">GCS</shortName>
    </alternativeName>
    <alternativeName>
        <fullName evidence="8">Gamma-glutamylcysteine synthetase</fullName>
    </alternativeName>
</protein>
<dbReference type="InterPro" id="IPR006334">
    <property type="entry name" value="Glut_cys_ligase"/>
</dbReference>
<comment type="catalytic activity">
    <reaction evidence="7 8 9">
        <text>L-cysteine + L-glutamate + ATP = gamma-L-glutamyl-L-cysteine + ADP + phosphate + H(+)</text>
        <dbReference type="Rhea" id="RHEA:13285"/>
        <dbReference type="ChEBI" id="CHEBI:15378"/>
        <dbReference type="ChEBI" id="CHEBI:29985"/>
        <dbReference type="ChEBI" id="CHEBI:30616"/>
        <dbReference type="ChEBI" id="CHEBI:35235"/>
        <dbReference type="ChEBI" id="CHEBI:43474"/>
        <dbReference type="ChEBI" id="CHEBI:58173"/>
        <dbReference type="ChEBI" id="CHEBI:456216"/>
        <dbReference type="EC" id="6.3.2.2"/>
    </reaction>
</comment>
<evidence type="ECO:0000256" key="8">
    <source>
        <dbReference type="HAMAP-Rule" id="MF_00578"/>
    </source>
</evidence>
<accession>A0ABV8RTM8</accession>
<dbReference type="PANTHER" id="PTHR38761">
    <property type="entry name" value="GLUTAMATE--CYSTEINE LIGASE"/>
    <property type="match status" value="1"/>
</dbReference>
<keyword evidence="3 8" id="KW-0436">Ligase</keyword>
<evidence type="ECO:0000313" key="12">
    <source>
        <dbReference type="Proteomes" id="UP001595756"/>
    </source>
</evidence>
<dbReference type="GO" id="GO:0004357">
    <property type="term" value="F:glutamate-cysteine ligase activity"/>
    <property type="evidence" value="ECO:0007669"/>
    <property type="project" value="UniProtKB-EC"/>
</dbReference>
<evidence type="ECO:0000259" key="10">
    <source>
        <dbReference type="Pfam" id="PF04262"/>
    </source>
</evidence>
<evidence type="ECO:0000256" key="2">
    <source>
        <dbReference type="ARBA" id="ARBA00008772"/>
    </source>
</evidence>
<name>A0ABV8RTM8_9BURK</name>
<sequence length="525" mass="58394">MMSLASERRAHLAAQPELLRAIRRGIEKEGLRVDAAGNLAATPHPAALGSALTNPRITTDYSESLLELITRPLPDAQALVGELTDIHRFVAQRNPGEPIWNQSMPAHLPPEADIPIAWYGTSNTGMLKHVYRQGLAWRYGKVMQCIAGVHYNFSLPEAAWDLLADGDTLQDRRNTGYMALIRNFTRHAWLLMYLFGASPAVSRSFLQHAGFEAQLTRLSPDTYCLPWATSLRMSDLGYKSPIQSDLQLCYNDLDTFTARIHRAATTSWPAYEAIGTHRDGRRIQLNTNILQIENEYYSNIRPKQTTARCERPNTVLRQRGIQYIEVRCMDIDPWAPAGIAVETSRFLDAFLLYCAVEESPLFPPPGFCQESQNNFALVAREGRRPGLLLQRDGHATSLRDWADDALDRLGPYARLLDEQSGDDGHAAALEAQRAKTRDPEATPSARLLAALRDSGQEFHDWTLAQSQAHWNALRANSLPADTLADYDAAAQASIADQAAIEAADTISFEDYVARFHAALGPSPVH</sequence>
<comment type="caution">
    <text evidence="11">The sequence shown here is derived from an EMBL/GenBank/DDBJ whole genome shotgun (WGS) entry which is preliminary data.</text>
</comment>
<feature type="domain" description="Glutamate--cysteine ligase" evidence="10">
    <location>
        <begin position="15"/>
        <end position="364"/>
    </location>
</feature>
<dbReference type="InterPro" id="IPR014746">
    <property type="entry name" value="Gln_synth/guanido_kin_cat_dom"/>
</dbReference>
<evidence type="ECO:0000313" key="11">
    <source>
        <dbReference type="EMBL" id="MFC4296679.1"/>
    </source>
</evidence>
<organism evidence="11 12">
    <name type="scientific">Castellaniella hirudinis</name>
    <dbReference type="NCBI Taxonomy" id="1144617"/>
    <lineage>
        <taxon>Bacteria</taxon>
        <taxon>Pseudomonadati</taxon>
        <taxon>Pseudomonadota</taxon>
        <taxon>Betaproteobacteria</taxon>
        <taxon>Burkholderiales</taxon>
        <taxon>Alcaligenaceae</taxon>
        <taxon>Castellaniella</taxon>
    </lineage>
</organism>
<dbReference type="HAMAP" id="MF_00578">
    <property type="entry name" value="Glu_cys_ligase"/>
    <property type="match status" value="1"/>
</dbReference>
<evidence type="ECO:0000256" key="1">
    <source>
        <dbReference type="ARBA" id="ARBA00005006"/>
    </source>
</evidence>
<evidence type="ECO:0000256" key="6">
    <source>
        <dbReference type="ARBA" id="ARBA00022840"/>
    </source>
</evidence>
<dbReference type="SUPFAM" id="SSF55931">
    <property type="entry name" value="Glutamine synthetase/guanido kinase"/>
    <property type="match status" value="1"/>
</dbReference>
<dbReference type="EC" id="6.3.2.2" evidence="8"/>
<dbReference type="EMBL" id="JBHSDY010000001">
    <property type="protein sequence ID" value="MFC4296679.1"/>
    <property type="molecule type" value="Genomic_DNA"/>
</dbReference>
<comment type="pathway">
    <text evidence="1 8 9">Sulfur metabolism; glutathione biosynthesis; glutathione from L-cysteine and L-glutamate: step 1/2.</text>
</comment>
<dbReference type="Gene3D" id="3.30.590.20">
    <property type="match status" value="1"/>
</dbReference>